<dbReference type="RefSeq" id="XP_033586883.1">
    <property type="nucleotide sequence ID" value="XM_033734606.1"/>
</dbReference>
<evidence type="ECO:0000313" key="1">
    <source>
        <dbReference type="EMBL" id="KAF2480313.1"/>
    </source>
</evidence>
<gene>
    <name evidence="1" type="ORF">BDY17DRAFT_303623</name>
</gene>
<protein>
    <submittedName>
        <fullName evidence="1">Uncharacterized protein</fullName>
    </submittedName>
</protein>
<accession>A0A6A6PLF5</accession>
<dbReference type="Proteomes" id="UP000799767">
    <property type="component" value="Unassembled WGS sequence"/>
</dbReference>
<keyword evidence="2" id="KW-1185">Reference proteome</keyword>
<dbReference type="GeneID" id="54475608"/>
<evidence type="ECO:0000313" key="2">
    <source>
        <dbReference type="Proteomes" id="UP000799767"/>
    </source>
</evidence>
<organism evidence="1 2">
    <name type="scientific">Neohortaea acidophila</name>
    <dbReference type="NCBI Taxonomy" id="245834"/>
    <lineage>
        <taxon>Eukaryota</taxon>
        <taxon>Fungi</taxon>
        <taxon>Dikarya</taxon>
        <taxon>Ascomycota</taxon>
        <taxon>Pezizomycotina</taxon>
        <taxon>Dothideomycetes</taxon>
        <taxon>Dothideomycetidae</taxon>
        <taxon>Mycosphaerellales</taxon>
        <taxon>Teratosphaeriaceae</taxon>
        <taxon>Neohortaea</taxon>
    </lineage>
</organism>
<proteinExistence type="predicted"/>
<dbReference type="EMBL" id="MU001640">
    <property type="protein sequence ID" value="KAF2480313.1"/>
    <property type="molecule type" value="Genomic_DNA"/>
</dbReference>
<sequence>MCGVTEATAYLHLGMTAATPVLFARHEYDLCETSAVIPSVFPERRSASQEVDQYWRTACRWRARTQNFGEGGCPDGATAHHRRHLGAKKLYSDRSQQTKS</sequence>
<name>A0A6A6PLF5_9PEZI</name>
<reference evidence="1" key="1">
    <citation type="journal article" date="2020" name="Stud. Mycol.">
        <title>101 Dothideomycetes genomes: a test case for predicting lifestyles and emergence of pathogens.</title>
        <authorList>
            <person name="Haridas S."/>
            <person name="Albert R."/>
            <person name="Binder M."/>
            <person name="Bloem J."/>
            <person name="Labutti K."/>
            <person name="Salamov A."/>
            <person name="Andreopoulos B."/>
            <person name="Baker S."/>
            <person name="Barry K."/>
            <person name="Bills G."/>
            <person name="Bluhm B."/>
            <person name="Cannon C."/>
            <person name="Castanera R."/>
            <person name="Culley D."/>
            <person name="Daum C."/>
            <person name="Ezra D."/>
            <person name="Gonzalez J."/>
            <person name="Henrissat B."/>
            <person name="Kuo A."/>
            <person name="Liang C."/>
            <person name="Lipzen A."/>
            <person name="Lutzoni F."/>
            <person name="Magnuson J."/>
            <person name="Mondo S."/>
            <person name="Nolan M."/>
            <person name="Ohm R."/>
            <person name="Pangilinan J."/>
            <person name="Park H.-J."/>
            <person name="Ramirez L."/>
            <person name="Alfaro M."/>
            <person name="Sun H."/>
            <person name="Tritt A."/>
            <person name="Yoshinaga Y."/>
            <person name="Zwiers L.-H."/>
            <person name="Turgeon B."/>
            <person name="Goodwin S."/>
            <person name="Spatafora J."/>
            <person name="Crous P."/>
            <person name="Grigoriev I."/>
        </authorList>
    </citation>
    <scope>NUCLEOTIDE SEQUENCE</scope>
    <source>
        <strain evidence="1">CBS 113389</strain>
    </source>
</reference>
<dbReference type="AlphaFoldDB" id="A0A6A6PLF5"/>